<protein>
    <submittedName>
        <fullName evidence="1">Uncharacterized protein</fullName>
    </submittedName>
</protein>
<sequence length="57" mass="6257">MQKPQVQTAQNEVLKRAAYQAPVVRDLGPWKTMTLIYSVPVNPTSLLNPAGGSNDVY</sequence>
<gene>
    <name evidence="1" type="ORF">ACFSR9_02865</name>
</gene>
<keyword evidence="2" id="KW-1185">Reference proteome</keyword>
<proteinExistence type="predicted"/>
<dbReference type="RefSeq" id="WP_386842844.1">
    <property type="nucleotide sequence ID" value="NZ_JBHUMK010000010.1"/>
</dbReference>
<accession>A0ABW5NZ94</accession>
<evidence type="ECO:0000313" key="2">
    <source>
        <dbReference type="Proteomes" id="UP001597475"/>
    </source>
</evidence>
<evidence type="ECO:0000313" key="1">
    <source>
        <dbReference type="EMBL" id="MFD2608381.1"/>
    </source>
</evidence>
<dbReference type="Proteomes" id="UP001597475">
    <property type="component" value="Unassembled WGS sequence"/>
</dbReference>
<reference evidence="2" key="1">
    <citation type="journal article" date="2019" name="Int. J. Syst. Evol. Microbiol.">
        <title>The Global Catalogue of Microorganisms (GCM) 10K type strain sequencing project: providing services to taxonomists for standard genome sequencing and annotation.</title>
        <authorList>
            <consortium name="The Broad Institute Genomics Platform"/>
            <consortium name="The Broad Institute Genome Sequencing Center for Infectious Disease"/>
            <person name="Wu L."/>
            <person name="Ma J."/>
        </authorList>
    </citation>
    <scope>NUCLEOTIDE SEQUENCE [LARGE SCALE GENOMIC DNA]</scope>
    <source>
        <strain evidence="2">KCTC 33842</strain>
    </source>
</reference>
<dbReference type="EMBL" id="JBHUMK010000010">
    <property type="protein sequence ID" value="MFD2608381.1"/>
    <property type="molecule type" value="Genomic_DNA"/>
</dbReference>
<name>A0ABW5NZ94_9DEIO</name>
<organism evidence="1 2">
    <name type="scientific">Deinococcus taklimakanensis</name>
    <dbReference type="NCBI Taxonomy" id="536443"/>
    <lineage>
        <taxon>Bacteria</taxon>
        <taxon>Thermotogati</taxon>
        <taxon>Deinococcota</taxon>
        <taxon>Deinococci</taxon>
        <taxon>Deinococcales</taxon>
        <taxon>Deinococcaceae</taxon>
        <taxon>Deinococcus</taxon>
    </lineage>
</organism>
<comment type="caution">
    <text evidence="1">The sequence shown here is derived from an EMBL/GenBank/DDBJ whole genome shotgun (WGS) entry which is preliminary data.</text>
</comment>